<evidence type="ECO:0000313" key="1">
    <source>
        <dbReference type="Proteomes" id="UP000887579"/>
    </source>
</evidence>
<dbReference type="WBParaSite" id="ES5_v2.g17038.t1">
    <property type="protein sequence ID" value="ES5_v2.g17038.t1"/>
    <property type="gene ID" value="ES5_v2.g17038"/>
</dbReference>
<reference evidence="2" key="1">
    <citation type="submission" date="2022-11" db="UniProtKB">
        <authorList>
            <consortium name="WormBaseParasite"/>
        </authorList>
    </citation>
    <scope>IDENTIFICATION</scope>
</reference>
<sequence>MIIKWIIFSVLVVIVSKGFVYANDGTSTNLWDHVVKMEQIILSVEYNGRQLNVWKEETHGYTRYFVTPICVMDTSSVKCVNDKYFNDKRFAFSFYVQLWDYDAAKVVKLALKQKGFEAEASDIIPLPMQMIKLSINRNLPPEIKLDNNNWKPHQDQQNKIRFELGLENQTFCDEMVSDAKSDPEAFLDYIKLFVKFTMVVNQQASRNLNITGKTIANSKLFADLQNLFSNKTTGILHLRSEDVNDISRDIYHTLTISDEITGDYIEPEKENQIILELFNEIKGQKIESEDLTKDEWNSVFWDDIFARPDIQTEYFNDTLTYDSDMKHFKYDEAKDLEFRNKTANRFTKEQYSKTGGGGGFSFFGIVDWLSVGSRGGANVGVNVDNGNRDGTENNADTGSKNVTIISEDKLLNFIDLKKANVKWTGTKFEPKNLALQRINTKTLKSSGQILYRKVITTKLATTQQLQIRPEPKYVSSYQNAGSSLYFEVLQSVIDNITAKFERKNEERDEELYKMIDHANKEIVATKAQYENIKSKFMNGCLNTSIPIVYGKEGYGSNEEVTRLISTIGDGPKKTLDKNYVHFIHLMGQPITITLKCSSYFGPLETVTLKDGGEMAFEFYDCLWETTRFWCNITINKGWHKEWEVYSYDPHNKGHRWQLWGDAIYKGNNDGSQGPKVFNYDY</sequence>
<evidence type="ECO:0000313" key="2">
    <source>
        <dbReference type="WBParaSite" id="ES5_v2.g17038.t1"/>
    </source>
</evidence>
<organism evidence="1 2">
    <name type="scientific">Panagrolaimus sp. ES5</name>
    <dbReference type="NCBI Taxonomy" id="591445"/>
    <lineage>
        <taxon>Eukaryota</taxon>
        <taxon>Metazoa</taxon>
        <taxon>Ecdysozoa</taxon>
        <taxon>Nematoda</taxon>
        <taxon>Chromadorea</taxon>
        <taxon>Rhabditida</taxon>
        <taxon>Tylenchina</taxon>
        <taxon>Panagrolaimomorpha</taxon>
        <taxon>Panagrolaimoidea</taxon>
        <taxon>Panagrolaimidae</taxon>
        <taxon>Panagrolaimus</taxon>
    </lineage>
</organism>
<proteinExistence type="predicted"/>
<accession>A0AC34FJ25</accession>
<protein>
    <submittedName>
        <fullName evidence="2">Uncharacterized protein</fullName>
    </submittedName>
</protein>
<dbReference type="Proteomes" id="UP000887579">
    <property type="component" value="Unplaced"/>
</dbReference>
<name>A0AC34FJ25_9BILA</name>